<evidence type="ECO:0000313" key="2">
    <source>
        <dbReference type="EMBL" id="CBS90246.1"/>
    </source>
</evidence>
<dbReference type="OrthoDB" id="9999039at2"/>
<evidence type="ECO:0000256" key="1">
    <source>
        <dbReference type="SAM" id="MobiDB-lite"/>
    </source>
</evidence>
<dbReference type="KEGG" id="ali:AZOLI_p30426"/>
<dbReference type="HOGENOM" id="CLU_2407005_0_0_5"/>
<dbReference type="EMBL" id="FQ311871">
    <property type="protein sequence ID" value="CBS90246.1"/>
    <property type="molecule type" value="Genomic_DNA"/>
</dbReference>
<feature type="region of interest" description="Disordered" evidence="1">
    <location>
        <begin position="1"/>
        <end position="55"/>
    </location>
</feature>
<geneLocation type="plasmid" evidence="2 3">
    <name>AZO_p3</name>
</geneLocation>
<sequence length="92" mass="10291">MTYGMHRSRIREENTISGGEWPFSPCGRRVGMRGAAGQRPGRFGLPPSPQPLSREGRGALFSARQHALLQARDLCTLWHRGVTCCSERQPWA</sequence>
<keyword evidence="2" id="KW-0614">Plasmid</keyword>
<proteinExistence type="predicted"/>
<name>G7ZEM9_AZOL4</name>
<keyword evidence="3" id="KW-1185">Reference proteome</keyword>
<evidence type="ECO:0000313" key="3">
    <source>
        <dbReference type="Proteomes" id="UP000005667"/>
    </source>
</evidence>
<dbReference type="Proteomes" id="UP000005667">
    <property type="component" value="Plasmid AZO_p3"/>
</dbReference>
<dbReference type="AlphaFoldDB" id="G7ZEM9"/>
<protein>
    <submittedName>
        <fullName evidence="2">Uncharacterized protein</fullName>
    </submittedName>
</protein>
<reference evidence="3" key="1">
    <citation type="journal article" date="2011" name="PLoS Genet.">
        <title>Azospirillum genomes reveal transition of bacteria from aquatic to terrestrial environments.</title>
        <authorList>
            <person name="Wisniewski-Dye F."/>
            <person name="Borziak K."/>
            <person name="Khalsa-Moyers G."/>
            <person name="Alexandre G."/>
            <person name="Sukharnikov L.O."/>
            <person name="Wuichet K."/>
            <person name="Hurst G.B."/>
            <person name="McDonald W.H."/>
            <person name="Robertson J.S."/>
            <person name="Barbe V."/>
            <person name="Calteau A."/>
            <person name="Rouy Z."/>
            <person name="Mangenot S."/>
            <person name="Prigent-Combaret C."/>
            <person name="Normand P."/>
            <person name="Boyer M."/>
            <person name="Siguier P."/>
            <person name="Dessaux Y."/>
            <person name="Elmerich C."/>
            <person name="Condemine G."/>
            <person name="Krishnen G."/>
            <person name="Kennedy I."/>
            <person name="Paterson A.H."/>
            <person name="Gonzalez V."/>
            <person name="Mavingui P."/>
            <person name="Zhulin I.B."/>
        </authorList>
    </citation>
    <scope>NUCLEOTIDE SEQUENCE [LARGE SCALE GENOMIC DNA]</scope>
    <source>
        <strain evidence="3">4B</strain>
    </source>
</reference>
<organism evidence="2 3">
    <name type="scientific">Azospirillum lipoferum (strain 4B)</name>
    <dbReference type="NCBI Taxonomy" id="862719"/>
    <lineage>
        <taxon>Bacteria</taxon>
        <taxon>Pseudomonadati</taxon>
        <taxon>Pseudomonadota</taxon>
        <taxon>Alphaproteobacteria</taxon>
        <taxon>Rhodospirillales</taxon>
        <taxon>Azospirillaceae</taxon>
        <taxon>Azospirillum</taxon>
    </lineage>
</organism>
<accession>G7ZEM9</accession>
<gene>
    <name evidence="2" type="ordered locus">AZOLI_p30426</name>
</gene>